<keyword evidence="2" id="KW-1185">Reference proteome</keyword>
<dbReference type="AlphaFoldDB" id="T1GBK6"/>
<dbReference type="EMBL" id="CAQQ02092333">
    <property type="status" value="NOT_ANNOTATED_CDS"/>
    <property type="molecule type" value="Genomic_DNA"/>
</dbReference>
<dbReference type="HOGENOM" id="CLU_1760870_0_0_1"/>
<protein>
    <submittedName>
        <fullName evidence="1">Uncharacterized protein</fullName>
    </submittedName>
</protein>
<accession>T1GBK6</accession>
<sequence length="148" mass="17666">MFYNSLLGSFLTTYIRSPQISTLQQFKENNRKILYHGVYINTTFGFKDIKDILFPVKPHETFKILNSNDNAYGYIISSIKPFDRYIDLVQELGLYEFWKEGVNFESFNISDKNILFRLKKLRKISEDNGRILNINYFIYPLCFLCLYH</sequence>
<reference evidence="1" key="2">
    <citation type="submission" date="2015-06" db="UniProtKB">
        <authorList>
            <consortium name="EnsemblMetazoa"/>
        </authorList>
    </citation>
    <scope>IDENTIFICATION</scope>
</reference>
<organism evidence="1 2">
    <name type="scientific">Megaselia scalaris</name>
    <name type="common">Humpbacked fly</name>
    <name type="synonym">Phora scalaris</name>
    <dbReference type="NCBI Taxonomy" id="36166"/>
    <lineage>
        <taxon>Eukaryota</taxon>
        <taxon>Metazoa</taxon>
        <taxon>Ecdysozoa</taxon>
        <taxon>Arthropoda</taxon>
        <taxon>Hexapoda</taxon>
        <taxon>Insecta</taxon>
        <taxon>Pterygota</taxon>
        <taxon>Neoptera</taxon>
        <taxon>Endopterygota</taxon>
        <taxon>Diptera</taxon>
        <taxon>Brachycera</taxon>
        <taxon>Muscomorpha</taxon>
        <taxon>Platypezoidea</taxon>
        <taxon>Phoridae</taxon>
        <taxon>Megaseliini</taxon>
        <taxon>Megaselia</taxon>
    </lineage>
</organism>
<dbReference type="EMBL" id="CAQQ02092332">
    <property type="status" value="NOT_ANNOTATED_CDS"/>
    <property type="molecule type" value="Genomic_DNA"/>
</dbReference>
<dbReference type="EnsemblMetazoa" id="MESCA000640-RA">
    <property type="protein sequence ID" value="MESCA000640-PA"/>
    <property type="gene ID" value="MESCA000640"/>
</dbReference>
<proteinExistence type="predicted"/>
<dbReference type="Proteomes" id="UP000015102">
    <property type="component" value="Unassembled WGS sequence"/>
</dbReference>
<name>T1GBK6_MEGSC</name>
<evidence type="ECO:0000313" key="1">
    <source>
        <dbReference type="EnsemblMetazoa" id="MESCA000640-PA"/>
    </source>
</evidence>
<reference evidence="2" key="1">
    <citation type="submission" date="2013-02" db="EMBL/GenBank/DDBJ databases">
        <authorList>
            <person name="Hughes D."/>
        </authorList>
    </citation>
    <scope>NUCLEOTIDE SEQUENCE</scope>
    <source>
        <strain>Durham</strain>
        <strain evidence="2">NC isolate 2 -- Noor lab</strain>
    </source>
</reference>
<evidence type="ECO:0000313" key="2">
    <source>
        <dbReference type="Proteomes" id="UP000015102"/>
    </source>
</evidence>